<dbReference type="Proteomes" id="UP000749559">
    <property type="component" value="Unassembled WGS sequence"/>
</dbReference>
<proteinExistence type="inferred from homology"/>
<keyword evidence="3 11" id="KW-0328">Glycosyltransferase</keyword>
<comment type="caution">
    <text evidence="12">The sequence shown here is derived from an EMBL/GenBank/DDBJ whole genome shotgun (WGS) entry which is preliminary data.</text>
</comment>
<evidence type="ECO:0000256" key="8">
    <source>
        <dbReference type="ARBA" id="ARBA00023034"/>
    </source>
</evidence>
<dbReference type="AlphaFoldDB" id="A0A8J1UZE5"/>
<evidence type="ECO:0000256" key="3">
    <source>
        <dbReference type="ARBA" id="ARBA00022676"/>
    </source>
</evidence>
<dbReference type="GO" id="GO:0016758">
    <property type="term" value="F:hexosyltransferase activity"/>
    <property type="evidence" value="ECO:0007669"/>
    <property type="project" value="InterPro"/>
</dbReference>
<reference evidence="12" key="1">
    <citation type="submission" date="2022-03" db="EMBL/GenBank/DDBJ databases">
        <authorList>
            <person name="Martin C."/>
        </authorList>
    </citation>
    <scope>NUCLEOTIDE SEQUENCE</scope>
</reference>
<feature type="transmembrane region" description="Helical" evidence="11">
    <location>
        <begin position="21"/>
        <end position="44"/>
    </location>
</feature>
<dbReference type="InterPro" id="IPR002659">
    <property type="entry name" value="Glyco_trans_31"/>
</dbReference>
<keyword evidence="5 11" id="KW-0812">Transmembrane</keyword>
<dbReference type="OrthoDB" id="2139606at2759"/>
<dbReference type="EC" id="2.4.1.-" evidence="11"/>
<evidence type="ECO:0000256" key="2">
    <source>
        <dbReference type="ARBA" id="ARBA00008661"/>
    </source>
</evidence>
<name>A0A8J1UZE5_OWEFU</name>
<evidence type="ECO:0000256" key="6">
    <source>
        <dbReference type="ARBA" id="ARBA00022968"/>
    </source>
</evidence>
<keyword evidence="10" id="KW-0325">Glycoprotein</keyword>
<evidence type="ECO:0000256" key="11">
    <source>
        <dbReference type="RuleBase" id="RU363063"/>
    </source>
</evidence>
<dbReference type="GO" id="GO:0008194">
    <property type="term" value="F:UDP-glycosyltransferase activity"/>
    <property type="evidence" value="ECO:0007669"/>
    <property type="project" value="TreeGrafter"/>
</dbReference>
<keyword evidence="7 11" id="KW-1133">Transmembrane helix</keyword>
<evidence type="ECO:0000256" key="10">
    <source>
        <dbReference type="ARBA" id="ARBA00023180"/>
    </source>
</evidence>
<dbReference type="InterPro" id="IPR029044">
    <property type="entry name" value="Nucleotide-diphossugar_trans"/>
</dbReference>
<dbReference type="SUPFAM" id="SSF53448">
    <property type="entry name" value="Nucleotide-diphospho-sugar transferases"/>
    <property type="match status" value="1"/>
</dbReference>
<accession>A0A8J1UZE5</accession>
<dbReference type="GO" id="GO:0006493">
    <property type="term" value="P:protein O-linked glycosylation"/>
    <property type="evidence" value="ECO:0007669"/>
    <property type="project" value="TreeGrafter"/>
</dbReference>
<keyword evidence="8 11" id="KW-0333">Golgi apparatus</keyword>
<keyword evidence="13" id="KW-1185">Reference proteome</keyword>
<dbReference type="Gene3D" id="3.90.550.50">
    <property type="match status" value="1"/>
</dbReference>
<comment type="subcellular location">
    <subcellularLocation>
        <location evidence="1 11">Golgi apparatus membrane</location>
        <topology evidence="1 11">Single-pass type II membrane protein</topology>
    </subcellularLocation>
</comment>
<organism evidence="12 13">
    <name type="scientific">Owenia fusiformis</name>
    <name type="common">Polychaete worm</name>
    <dbReference type="NCBI Taxonomy" id="6347"/>
    <lineage>
        <taxon>Eukaryota</taxon>
        <taxon>Metazoa</taxon>
        <taxon>Spiralia</taxon>
        <taxon>Lophotrochozoa</taxon>
        <taxon>Annelida</taxon>
        <taxon>Polychaeta</taxon>
        <taxon>Sedentaria</taxon>
        <taxon>Canalipalpata</taxon>
        <taxon>Sabellida</taxon>
        <taxon>Oweniida</taxon>
        <taxon>Oweniidae</taxon>
        <taxon>Owenia</taxon>
    </lineage>
</organism>
<evidence type="ECO:0000256" key="5">
    <source>
        <dbReference type="ARBA" id="ARBA00022692"/>
    </source>
</evidence>
<evidence type="ECO:0000313" key="13">
    <source>
        <dbReference type="Proteomes" id="UP000749559"/>
    </source>
</evidence>
<dbReference type="EMBL" id="CAIIXF020000006">
    <property type="protein sequence ID" value="CAH1787657.1"/>
    <property type="molecule type" value="Genomic_DNA"/>
</dbReference>
<dbReference type="PANTHER" id="PTHR11214">
    <property type="entry name" value="BETA-1,3-N-ACETYLGLUCOSAMINYLTRANSFERASE"/>
    <property type="match status" value="1"/>
</dbReference>
<dbReference type="GO" id="GO:0000139">
    <property type="term" value="C:Golgi membrane"/>
    <property type="evidence" value="ECO:0007669"/>
    <property type="project" value="UniProtKB-SubCell"/>
</dbReference>
<evidence type="ECO:0000256" key="7">
    <source>
        <dbReference type="ARBA" id="ARBA00022989"/>
    </source>
</evidence>
<dbReference type="Pfam" id="PF01762">
    <property type="entry name" value="Galactosyl_T"/>
    <property type="match status" value="1"/>
</dbReference>
<protein>
    <recommendedName>
        <fullName evidence="11">Hexosyltransferase</fullName>
        <ecNumber evidence="11">2.4.1.-</ecNumber>
    </recommendedName>
</protein>
<evidence type="ECO:0000313" key="12">
    <source>
        <dbReference type="EMBL" id="CAH1787657.1"/>
    </source>
</evidence>
<dbReference type="FunFam" id="3.90.550.50:FF:000001">
    <property type="entry name" value="Hexosyltransferase"/>
    <property type="match status" value="1"/>
</dbReference>
<keyword evidence="6 11" id="KW-0735">Signal-anchor</keyword>
<evidence type="ECO:0000256" key="1">
    <source>
        <dbReference type="ARBA" id="ARBA00004323"/>
    </source>
</evidence>
<dbReference type="PANTHER" id="PTHR11214:SF349">
    <property type="entry name" value="BETA-1,3-GALACTOSYLTRANSFERASE BRN"/>
    <property type="match status" value="1"/>
</dbReference>
<keyword evidence="9 11" id="KW-0472">Membrane</keyword>
<evidence type="ECO:0000256" key="4">
    <source>
        <dbReference type="ARBA" id="ARBA00022679"/>
    </source>
</evidence>
<comment type="similarity">
    <text evidence="2 11">Belongs to the glycosyltransferase 31 family.</text>
</comment>
<sequence>MEQESSFEMARRRMRNWRFRYIYIFILLIPVHFIFDYFGIYLMARSESFSEFKYPHEVDMPKLVAAFERGKKPWVGPLNRLIHPEVSNAEDKCLNGVFGDLHVVLVIKSAMNHFENRNMIRRTWGLEMNDLGFRTRRVFVVGVDPLNQELQQQIHEENVAFHDIVQYFFKDSYWNNTIKTMLAFKWVEQYCSNAKYAFFLDDDYYVSNRNLKKFIHTVPESKRKNFIAGYIWTYARPLRQKNSKWYVTLEEYPYFYWPPYPTAGSYLVTMETIHKFNIAMLYTKYTRFDDVFIGIVAWKLGIRLTHSEHMHYYNVPYTKEAYRDTIAMHEVLGMDLWKIWNEQEKLIS</sequence>
<gene>
    <name evidence="12" type="ORF">OFUS_LOCUS13305</name>
</gene>
<keyword evidence="4" id="KW-0808">Transferase</keyword>
<evidence type="ECO:0000256" key="9">
    <source>
        <dbReference type="ARBA" id="ARBA00023136"/>
    </source>
</evidence>